<dbReference type="EMBL" id="JAJUWU010000025">
    <property type="protein sequence ID" value="MCE7030470.1"/>
    <property type="molecule type" value="Genomic_DNA"/>
</dbReference>
<evidence type="ECO:0000313" key="3">
    <source>
        <dbReference type="EMBL" id="MCE7030470.1"/>
    </source>
</evidence>
<organism evidence="3 4">
    <name type="scientific">Jiella avicenniae</name>
    <dbReference type="NCBI Taxonomy" id="2907202"/>
    <lineage>
        <taxon>Bacteria</taxon>
        <taxon>Pseudomonadati</taxon>
        <taxon>Pseudomonadota</taxon>
        <taxon>Alphaproteobacteria</taxon>
        <taxon>Hyphomicrobiales</taxon>
        <taxon>Aurantimonadaceae</taxon>
        <taxon>Jiella</taxon>
    </lineage>
</organism>
<sequence>MHTVPAIRSLLVALFAASLAACNTMDRVQNTDLGPPAAASEPVAAEPSATPDQPDDASAGMAAAQRGEARFCPQASIREGTSTIQEKDGDALDYQAVIVNAKRDCRIVGGKLKITVGVEGRLMPGRAAKSRTLQLPIRVAVVGQEGVIYSNLGKISVSVEKGGTARSFRYVEDNILIAPVIGGVIVYTGFDEGPPKQN</sequence>
<feature type="compositionally biased region" description="Low complexity" evidence="1">
    <location>
        <begin position="35"/>
        <end position="49"/>
    </location>
</feature>
<feature type="signal peptide" evidence="2">
    <location>
        <begin position="1"/>
        <end position="20"/>
    </location>
</feature>
<proteinExistence type="predicted"/>
<feature type="chain" id="PRO_5040949159" description="Lipoprotein" evidence="2">
    <location>
        <begin position="21"/>
        <end position="198"/>
    </location>
</feature>
<feature type="region of interest" description="Disordered" evidence="1">
    <location>
        <begin position="32"/>
        <end position="64"/>
    </location>
</feature>
<evidence type="ECO:0000256" key="2">
    <source>
        <dbReference type="SAM" id="SignalP"/>
    </source>
</evidence>
<accession>A0A9X1P568</accession>
<reference evidence="3" key="1">
    <citation type="submission" date="2022-01" db="EMBL/GenBank/DDBJ databases">
        <title>Jiella avicenniae sp. nov., a novel endophytic bacterium isolated from bark of Avicennia marina.</title>
        <authorList>
            <person name="Tuo L."/>
        </authorList>
    </citation>
    <scope>NUCLEOTIDE SEQUENCE</scope>
    <source>
        <strain evidence="3">CBK1P-4</strain>
    </source>
</reference>
<evidence type="ECO:0000256" key="1">
    <source>
        <dbReference type="SAM" id="MobiDB-lite"/>
    </source>
</evidence>
<comment type="caution">
    <text evidence="3">The sequence shown here is derived from an EMBL/GenBank/DDBJ whole genome shotgun (WGS) entry which is preliminary data.</text>
</comment>
<name>A0A9X1P568_9HYPH</name>
<protein>
    <recommendedName>
        <fullName evidence="5">Lipoprotein</fullName>
    </recommendedName>
</protein>
<gene>
    <name evidence="3" type="ORF">LZD57_20995</name>
</gene>
<evidence type="ECO:0000313" key="4">
    <source>
        <dbReference type="Proteomes" id="UP001139035"/>
    </source>
</evidence>
<dbReference type="AlphaFoldDB" id="A0A9X1P568"/>
<keyword evidence="4" id="KW-1185">Reference proteome</keyword>
<evidence type="ECO:0008006" key="5">
    <source>
        <dbReference type="Google" id="ProtNLM"/>
    </source>
</evidence>
<dbReference type="Proteomes" id="UP001139035">
    <property type="component" value="Unassembled WGS sequence"/>
</dbReference>
<keyword evidence="2" id="KW-0732">Signal</keyword>